<evidence type="ECO:0000256" key="2">
    <source>
        <dbReference type="ARBA" id="ARBA00001946"/>
    </source>
</evidence>
<comment type="cofactor">
    <cofactor evidence="2">
        <name>Mg(2+)</name>
        <dbReference type="ChEBI" id="CHEBI:18420"/>
    </cofactor>
</comment>
<organism evidence="13 14">
    <name type="scientific">Pseudozyma flocculosa PF-1</name>
    <dbReference type="NCBI Taxonomy" id="1277687"/>
    <lineage>
        <taxon>Eukaryota</taxon>
        <taxon>Fungi</taxon>
        <taxon>Dikarya</taxon>
        <taxon>Basidiomycota</taxon>
        <taxon>Ustilaginomycotina</taxon>
        <taxon>Ustilaginomycetes</taxon>
        <taxon>Ustilaginales</taxon>
        <taxon>Ustilaginaceae</taxon>
        <taxon>Pseudozyma</taxon>
    </lineage>
</organism>
<keyword evidence="6 10" id="KW-0378">Hydrolase</keyword>
<evidence type="ECO:0000256" key="8">
    <source>
        <dbReference type="ARBA" id="ARBA00023211"/>
    </source>
</evidence>
<feature type="domain" description="PPM-type phosphatase" evidence="12">
    <location>
        <begin position="23"/>
        <end position="299"/>
    </location>
</feature>
<keyword evidence="8" id="KW-0464">Manganese</keyword>
<dbReference type="InterPro" id="IPR001932">
    <property type="entry name" value="PPM-type_phosphatase-like_dom"/>
</dbReference>
<dbReference type="InterPro" id="IPR036457">
    <property type="entry name" value="PPM-type-like_dom_sf"/>
</dbReference>
<dbReference type="CDD" id="cd00143">
    <property type="entry name" value="PP2Cc"/>
    <property type="match status" value="1"/>
</dbReference>
<dbReference type="RefSeq" id="XP_007880367.1">
    <property type="nucleotide sequence ID" value="XM_007882176.1"/>
</dbReference>
<evidence type="ECO:0000256" key="9">
    <source>
        <dbReference type="ARBA" id="ARBA00048832"/>
    </source>
</evidence>
<dbReference type="KEGG" id="pfp:PFL1_04650"/>
<evidence type="ECO:0000256" key="1">
    <source>
        <dbReference type="ARBA" id="ARBA00001936"/>
    </source>
</evidence>
<dbReference type="SMART" id="SM00332">
    <property type="entry name" value="PP2Cc"/>
    <property type="match status" value="1"/>
</dbReference>
<evidence type="ECO:0000256" key="10">
    <source>
        <dbReference type="RuleBase" id="RU003465"/>
    </source>
</evidence>
<dbReference type="GO" id="GO:0004722">
    <property type="term" value="F:protein serine/threonine phosphatase activity"/>
    <property type="evidence" value="ECO:0007669"/>
    <property type="project" value="UniProtKB-EC"/>
</dbReference>
<dbReference type="EMBL" id="KE361637">
    <property type="protein sequence ID" value="EPQ27906.1"/>
    <property type="molecule type" value="Genomic_DNA"/>
</dbReference>
<evidence type="ECO:0000256" key="11">
    <source>
        <dbReference type="SAM" id="MobiDB-lite"/>
    </source>
</evidence>
<evidence type="ECO:0000256" key="7">
    <source>
        <dbReference type="ARBA" id="ARBA00022912"/>
    </source>
</evidence>
<evidence type="ECO:0000256" key="4">
    <source>
        <dbReference type="ARBA" id="ARBA00013081"/>
    </source>
</evidence>
<gene>
    <name evidence="13" type="ORF">PFL1_04650</name>
</gene>
<comment type="cofactor">
    <cofactor evidence="1">
        <name>Mn(2+)</name>
        <dbReference type="ChEBI" id="CHEBI:29035"/>
    </cofactor>
</comment>
<dbReference type="PANTHER" id="PTHR13832:SF565">
    <property type="entry name" value="AT28366P-RELATED"/>
    <property type="match status" value="1"/>
</dbReference>
<evidence type="ECO:0000256" key="5">
    <source>
        <dbReference type="ARBA" id="ARBA00022723"/>
    </source>
</evidence>
<protein>
    <recommendedName>
        <fullName evidence="4">protein-serine/threonine phosphatase</fullName>
        <ecNumber evidence="4">3.1.3.16</ecNumber>
    </recommendedName>
</protein>
<reference evidence="13 14" key="1">
    <citation type="journal article" date="2013" name="Plant Cell">
        <title>The transition from a phytopathogenic smut ancestor to an anamorphic biocontrol agent deciphered by comparative whole-genome analysis.</title>
        <authorList>
            <person name="Lefebvre F."/>
            <person name="Joly D.L."/>
            <person name="Labbe C."/>
            <person name="Teichmann B."/>
            <person name="Linning R."/>
            <person name="Belzile F."/>
            <person name="Bakkeren G."/>
            <person name="Belanger R.R."/>
        </authorList>
    </citation>
    <scope>NUCLEOTIDE SEQUENCE [LARGE SCALE GENOMIC DNA]</scope>
    <source>
        <strain evidence="13 14">PF-1</strain>
    </source>
</reference>
<dbReference type="eggNOG" id="KOG0698">
    <property type="taxonomic scope" value="Eukaryota"/>
</dbReference>
<evidence type="ECO:0000313" key="13">
    <source>
        <dbReference type="EMBL" id="EPQ27906.1"/>
    </source>
</evidence>
<dbReference type="SUPFAM" id="SSF81606">
    <property type="entry name" value="PP2C-like"/>
    <property type="match status" value="1"/>
</dbReference>
<dbReference type="InterPro" id="IPR000222">
    <property type="entry name" value="PP2C_BS"/>
</dbReference>
<dbReference type="Pfam" id="PF00481">
    <property type="entry name" value="PP2C"/>
    <property type="match status" value="1"/>
</dbReference>
<accession>A0A061HBE4</accession>
<dbReference type="EC" id="3.1.3.16" evidence="4"/>
<dbReference type="PROSITE" id="PS01032">
    <property type="entry name" value="PPM_1"/>
    <property type="match status" value="1"/>
</dbReference>
<dbReference type="FunFam" id="3.60.40.10:FF:000016">
    <property type="entry name" value="Protein phosphatase 2C"/>
    <property type="match status" value="1"/>
</dbReference>
<dbReference type="GO" id="GO:0046872">
    <property type="term" value="F:metal ion binding"/>
    <property type="evidence" value="ECO:0007669"/>
    <property type="project" value="UniProtKB-KW"/>
</dbReference>
<name>A0A061HBE4_9BASI</name>
<dbReference type="Gene3D" id="3.60.40.10">
    <property type="entry name" value="PPM-type phosphatase domain"/>
    <property type="match status" value="1"/>
</dbReference>
<comment type="similarity">
    <text evidence="3 10">Belongs to the PP2C family.</text>
</comment>
<sequence>MGQTLSEPITEKHSSSGEDDTLVYAVSEMQGWRISMEDAHATILNLDGKTGDEKASFFAVYDGHGGKTVANFTGETLHKRLAETEAYKKGDYPAALKRAFLQTDEDFLGDDSWKHDPSGCTAVAALLVAGPKNDDPSAKAARQIIVANAGDSRCVLGVKGEAKALSHDHKPTDEREHSRILSAGGYVEMERVNGNLALSRAIGDFEYKQCSFLGPEHQIVTADPEIITHDINGEEEFLVLACDGIWDCMSNQTVVDFVRRGVAEGKELQTICEEMMEFCLAPHTESVGCDNMTVCIIALLGGRTKDEWRQWVKERVDNKIGWETPETLRSPFQYYYEMHPDKKPGSAGAGSGGGGGGRMDPRARLLGGLAGALGGAGIVFRPGTGTDDDGGITYEAYVSPDDSSDGGSETDEAGKTEKVQELEDEGKAEAERRGAEGEGEERPELQHQPEIVESPREVAKASESGSDAVKVAVKPSQEGSQADAMDEDKDKAADSSSA</sequence>
<feature type="region of interest" description="Disordered" evidence="11">
    <location>
        <begin position="381"/>
        <end position="498"/>
    </location>
</feature>
<dbReference type="PROSITE" id="PS51746">
    <property type="entry name" value="PPM_2"/>
    <property type="match status" value="1"/>
</dbReference>
<comment type="catalytic activity">
    <reaction evidence="9">
        <text>O-phospho-L-threonyl-[protein] + H2O = L-threonyl-[protein] + phosphate</text>
        <dbReference type="Rhea" id="RHEA:47004"/>
        <dbReference type="Rhea" id="RHEA-COMP:11060"/>
        <dbReference type="Rhea" id="RHEA-COMP:11605"/>
        <dbReference type="ChEBI" id="CHEBI:15377"/>
        <dbReference type="ChEBI" id="CHEBI:30013"/>
        <dbReference type="ChEBI" id="CHEBI:43474"/>
        <dbReference type="ChEBI" id="CHEBI:61977"/>
        <dbReference type="EC" id="3.1.3.16"/>
    </reaction>
    <physiologicalReaction direction="left-to-right" evidence="9">
        <dbReference type="Rhea" id="RHEA:47005"/>
    </physiologicalReaction>
</comment>
<dbReference type="HOGENOM" id="CLU_013173_4_3_1"/>
<dbReference type="InterPro" id="IPR015655">
    <property type="entry name" value="PP2C"/>
</dbReference>
<dbReference type="AlphaFoldDB" id="A0A061HBE4"/>
<keyword evidence="5" id="KW-0479">Metal-binding</keyword>
<dbReference type="OrthoDB" id="10264738at2759"/>
<proteinExistence type="inferred from homology"/>
<evidence type="ECO:0000256" key="6">
    <source>
        <dbReference type="ARBA" id="ARBA00022801"/>
    </source>
</evidence>
<dbReference type="Proteomes" id="UP000053664">
    <property type="component" value="Unassembled WGS sequence"/>
</dbReference>
<evidence type="ECO:0000256" key="3">
    <source>
        <dbReference type="ARBA" id="ARBA00006702"/>
    </source>
</evidence>
<feature type="compositionally biased region" description="Acidic residues" evidence="11">
    <location>
        <begin position="402"/>
        <end position="411"/>
    </location>
</feature>
<keyword evidence="7 10" id="KW-0904">Protein phosphatase</keyword>
<dbReference type="GeneID" id="19318751"/>
<dbReference type="PANTHER" id="PTHR13832">
    <property type="entry name" value="PROTEIN PHOSPHATASE 2C"/>
    <property type="match status" value="1"/>
</dbReference>
<evidence type="ECO:0000259" key="12">
    <source>
        <dbReference type="PROSITE" id="PS51746"/>
    </source>
</evidence>
<feature type="compositionally biased region" description="Basic and acidic residues" evidence="11">
    <location>
        <begin position="488"/>
        <end position="498"/>
    </location>
</feature>
<evidence type="ECO:0000313" key="14">
    <source>
        <dbReference type="Proteomes" id="UP000053664"/>
    </source>
</evidence>
<feature type="compositionally biased region" description="Basic and acidic residues" evidence="11">
    <location>
        <begin position="412"/>
        <end position="447"/>
    </location>
</feature>